<sequence>MSNNYGHQDDYWLAQSATPTEQFPHAQPPGLAPHAAGSNFAHTPDHRPTSAPAGWYPDAMDRTIQRWWDGQGWTAHIAPLVAQPAAGYYPPYSPPPIYINNMSSSNSPVMVNYQRPVNHLLHFILTILTAGLWLPIWIIVAISRR</sequence>
<dbReference type="AlphaFoldDB" id="A0A839RKK8"/>
<dbReference type="Pfam" id="PF10708">
    <property type="entry name" value="DUF2510"/>
    <property type="match status" value="1"/>
</dbReference>
<comment type="caution">
    <text evidence="4">The sequence shown here is derived from an EMBL/GenBank/DDBJ whole genome shotgun (WGS) entry which is preliminary data.</text>
</comment>
<dbReference type="Proteomes" id="UP000567922">
    <property type="component" value="Unassembled WGS sequence"/>
</dbReference>
<feature type="region of interest" description="Disordered" evidence="1">
    <location>
        <begin position="22"/>
        <end position="57"/>
    </location>
</feature>
<dbReference type="InterPro" id="IPR018929">
    <property type="entry name" value="DUF2510"/>
</dbReference>
<feature type="transmembrane region" description="Helical" evidence="2">
    <location>
        <begin position="120"/>
        <end position="142"/>
    </location>
</feature>
<organism evidence="4 5">
    <name type="scientific">Hoyosella altamirensis</name>
    <dbReference type="NCBI Taxonomy" id="616997"/>
    <lineage>
        <taxon>Bacteria</taxon>
        <taxon>Bacillati</taxon>
        <taxon>Actinomycetota</taxon>
        <taxon>Actinomycetes</taxon>
        <taxon>Mycobacteriales</taxon>
        <taxon>Hoyosellaceae</taxon>
        <taxon>Hoyosella</taxon>
    </lineage>
</organism>
<evidence type="ECO:0000313" key="5">
    <source>
        <dbReference type="Proteomes" id="UP000567922"/>
    </source>
</evidence>
<evidence type="ECO:0000256" key="2">
    <source>
        <dbReference type="SAM" id="Phobius"/>
    </source>
</evidence>
<accession>A0A839RKK8</accession>
<feature type="domain" description="DUF2510" evidence="3">
    <location>
        <begin position="53"/>
        <end position="86"/>
    </location>
</feature>
<dbReference type="EMBL" id="JACHWS010000001">
    <property type="protein sequence ID" value="MBB3036603.1"/>
    <property type="molecule type" value="Genomic_DNA"/>
</dbReference>
<keyword evidence="2" id="KW-0472">Membrane</keyword>
<dbReference type="RefSeq" id="WP_198156544.1">
    <property type="nucleotide sequence ID" value="NZ_BDDI01000015.1"/>
</dbReference>
<name>A0A839RKK8_9ACTN</name>
<keyword evidence="2" id="KW-1133">Transmembrane helix</keyword>
<evidence type="ECO:0000256" key="1">
    <source>
        <dbReference type="SAM" id="MobiDB-lite"/>
    </source>
</evidence>
<protein>
    <recommendedName>
        <fullName evidence="3">DUF2510 domain-containing protein</fullName>
    </recommendedName>
</protein>
<keyword evidence="5" id="KW-1185">Reference proteome</keyword>
<gene>
    <name evidence="4" type="ORF">FHU29_001037</name>
</gene>
<keyword evidence="2" id="KW-0812">Transmembrane</keyword>
<evidence type="ECO:0000313" key="4">
    <source>
        <dbReference type="EMBL" id="MBB3036603.1"/>
    </source>
</evidence>
<reference evidence="4 5" key="1">
    <citation type="submission" date="2020-08" db="EMBL/GenBank/DDBJ databases">
        <title>Sequencing the genomes of 1000 actinobacteria strains.</title>
        <authorList>
            <person name="Klenk H.-P."/>
        </authorList>
    </citation>
    <scope>NUCLEOTIDE SEQUENCE [LARGE SCALE GENOMIC DNA]</scope>
    <source>
        <strain evidence="4 5">DSM 45258</strain>
    </source>
</reference>
<evidence type="ECO:0000259" key="3">
    <source>
        <dbReference type="Pfam" id="PF10708"/>
    </source>
</evidence>
<proteinExistence type="predicted"/>